<keyword evidence="1" id="KW-0472">Membrane</keyword>
<dbReference type="AlphaFoldDB" id="A0A090IC21"/>
<sequence>MANFSTHFNTAALASGLASAALLSANHIELNTALWLWFLGTIGGLLPDIDSDNSTSLDIIFNLFTISIVLLSIRYFTSDAIDERQFLLLIGMPVMIHLIIKYGIRNIFEWQTIHRGICHSLLFLFFCGLVTTDIIWFTLDADVAHKEFIAWLSGMFVFSGGIVHLVLDEIYSVDLANVRIKRSFGSALKFTDFSNQPLTLCFTLMSSSLFWFAPPIESTILALKNWQFFKLW</sequence>
<proteinExistence type="predicted"/>
<keyword evidence="2" id="KW-0732">Signal</keyword>
<evidence type="ECO:0000313" key="3">
    <source>
        <dbReference type="EMBL" id="CED56984.1"/>
    </source>
</evidence>
<feature type="transmembrane region" description="Helical" evidence="1">
    <location>
        <begin position="116"/>
        <end position="136"/>
    </location>
</feature>
<keyword evidence="4" id="KW-1185">Reference proteome</keyword>
<dbReference type="PATRIC" id="fig|80852.17.peg.3093"/>
<feature type="transmembrane region" description="Helical" evidence="1">
    <location>
        <begin position="84"/>
        <end position="104"/>
    </location>
</feature>
<dbReference type="Pfam" id="PF04307">
    <property type="entry name" value="YdjM"/>
    <property type="match status" value="1"/>
</dbReference>
<evidence type="ECO:0000313" key="4">
    <source>
        <dbReference type="Proteomes" id="UP000032427"/>
    </source>
</evidence>
<feature type="transmembrane region" description="Helical" evidence="1">
    <location>
        <begin position="148"/>
        <end position="167"/>
    </location>
</feature>
<keyword evidence="1" id="KW-0812">Transmembrane</keyword>
<feature type="signal peptide" evidence="2">
    <location>
        <begin position="1"/>
        <end position="20"/>
    </location>
</feature>
<accession>A0A090IC21</accession>
<keyword evidence="1" id="KW-1133">Transmembrane helix</keyword>
<reference evidence="4" key="1">
    <citation type="submission" date="2014-09" db="EMBL/GenBank/DDBJ databases">
        <authorList>
            <person name="Hjerde E."/>
        </authorList>
    </citation>
    <scope>NUCLEOTIDE SEQUENCE [LARGE SCALE GENOMIC DNA]</scope>
    <source>
        <strain evidence="4">06/09/139</strain>
    </source>
</reference>
<evidence type="ECO:0000256" key="2">
    <source>
        <dbReference type="SAM" id="SignalP"/>
    </source>
</evidence>
<name>A0A090IC21_9GAMM</name>
<feature type="chain" id="PRO_5001857294" evidence="2">
    <location>
        <begin position="21"/>
        <end position="232"/>
    </location>
</feature>
<dbReference type="InterPro" id="IPR007404">
    <property type="entry name" value="YdjM-like"/>
</dbReference>
<feature type="transmembrane region" description="Helical" evidence="1">
    <location>
        <begin position="59"/>
        <end position="78"/>
    </location>
</feature>
<dbReference type="KEGG" id="awd:AWOD_II_0336"/>
<dbReference type="EMBL" id="LN554847">
    <property type="protein sequence ID" value="CED56984.1"/>
    <property type="molecule type" value="Genomic_DNA"/>
</dbReference>
<dbReference type="GeneID" id="28542583"/>
<gene>
    <name evidence="3" type="ORF">AWOD_II_0336</name>
</gene>
<dbReference type="OrthoDB" id="5295350at2"/>
<dbReference type="Proteomes" id="UP000032427">
    <property type="component" value="Chromosome 2"/>
</dbReference>
<dbReference type="STRING" id="80852.AWOD_II_0336"/>
<protein>
    <submittedName>
        <fullName evidence="3">Membrane protein</fullName>
    </submittedName>
</protein>
<dbReference type="HOGENOM" id="CLU_076328_0_0_6"/>
<organism evidence="3 4">
    <name type="scientific">Aliivibrio wodanis</name>
    <dbReference type="NCBI Taxonomy" id="80852"/>
    <lineage>
        <taxon>Bacteria</taxon>
        <taxon>Pseudomonadati</taxon>
        <taxon>Pseudomonadota</taxon>
        <taxon>Gammaproteobacteria</taxon>
        <taxon>Vibrionales</taxon>
        <taxon>Vibrionaceae</taxon>
        <taxon>Aliivibrio</taxon>
    </lineage>
</organism>
<evidence type="ECO:0000256" key="1">
    <source>
        <dbReference type="SAM" id="Phobius"/>
    </source>
</evidence>